<dbReference type="AlphaFoldDB" id="A0A1H4HTD6"/>
<dbReference type="OrthoDB" id="9803892at2"/>
<keyword evidence="6" id="KW-0521">NADP</keyword>
<comment type="cofactor">
    <cofactor evidence="6">
        <name>Mg(2+)</name>
        <dbReference type="ChEBI" id="CHEBI:18420"/>
    </cofactor>
    <text evidence="6">Binds 1 Mg(2+) ion per monomer.</text>
</comment>
<dbReference type="GO" id="GO:0006556">
    <property type="term" value="P:S-adenosylmethionine biosynthetic process"/>
    <property type="evidence" value="ECO:0007669"/>
    <property type="project" value="TreeGrafter"/>
</dbReference>
<dbReference type="PANTHER" id="PTHR10491">
    <property type="entry name" value="DTDP-4-DEHYDRORHAMNOSE REDUCTASE"/>
    <property type="match status" value="1"/>
</dbReference>
<evidence type="ECO:0000259" key="7">
    <source>
        <dbReference type="Pfam" id="PF04321"/>
    </source>
</evidence>
<proteinExistence type="inferred from homology"/>
<dbReference type="Pfam" id="PF04321">
    <property type="entry name" value="RmlD_sub_bind"/>
    <property type="match status" value="1"/>
</dbReference>
<accession>A0A1H4HTD6</accession>
<dbReference type="CDD" id="cd05254">
    <property type="entry name" value="dTDP_HR_like_SDR_e"/>
    <property type="match status" value="1"/>
</dbReference>
<evidence type="ECO:0000313" key="9">
    <source>
        <dbReference type="Proteomes" id="UP000198638"/>
    </source>
</evidence>
<dbReference type="EMBL" id="FNRQ01000017">
    <property type="protein sequence ID" value="SEB25087.1"/>
    <property type="molecule type" value="Genomic_DNA"/>
</dbReference>
<dbReference type="InterPro" id="IPR029903">
    <property type="entry name" value="RmlD-like-bd"/>
</dbReference>
<keyword evidence="9" id="KW-1185">Reference proteome</keyword>
<organism evidence="8 9">
    <name type="scientific">Paraburkholderia sartisoli</name>
    <dbReference type="NCBI Taxonomy" id="83784"/>
    <lineage>
        <taxon>Bacteria</taxon>
        <taxon>Pseudomonadati</taxon>
        <taxon>Pseudomonadota</taxon>
        <taxon>Betaproteobacteria</taxon>
        <taxon>Burkholderiales</taxon>
        <taxon>Burkholderiaceae</taxon>
        <taxon>Paraburkholderia</taxon>
    </lineage>
</organism>
<comment type="pathway">
    <text evidence="1 6">Carbohydrate biosynthesis; dTDP-L-rhamnose biosynthesis.</text>
</comment>
<dbReference type="PANTHER" id="PTHR10491:SF4">
    <property type="entry name" value="METHIONINE ADENOSYLTRANSFERASE 2 SUBUNIT BETA"/>
    <property type="match status" value="1"/>
</dbReference>
<evidence type="ECO:0000256" key="5">
    <source>
        <dbReference type="ARBA" id="ARBA00048200"/>
    </source>
</evidence>
<dbReference type="Gene3D" id="3.40.50.720">
    <property type="entry name" value="NAD(P)-binding Rossmann-like Domain"/>
    <property type="match status" value="1"/>
</dbReference>
<comment type="similarity">
    <text evidence="2 6">Belongs to the dTDP-4-dehydrorhamnose reductase family.</text>
</comment>
<gene>
    <name evidence="8" type="ORF">SAMN05192564_11723</name>
</gene>
<evidence type="ECO:0000256" key="3">
    <source>
        <dbReference type="ARBA" id="ARBA00012929"/>
    </source>
</evidence>
<comment type="function">
    <text evidence="6">Catalyzes the reduction of dTDP-6-deoxy-L-lyxo-4-hexulose to yield dTDP-L-rhamnose.</text>
</comment>
<dbReference type="InterPro" id="IPR036291">
    <property type="entry name" value="NAD(P)-bd_dom_sf"/>
</dbReference>
<dbReference type="STRING" id="83784.SAMN05192564_11723"/>
<dbReference type="GO" id="GO:0048270">
    <property type="term" value="F:methionine adenosyltransferase regulator activity"/>
    <property type="evidence" value="ECO:0007669"/>
    <property type="project" value="TreeGrafter"/>
</dbReference>
<evidence type="ECO:0000256" key="2">
    <source>
        <dbReference type="ARBA" id="ARBA00010944"/>
    </source>
</evidence>
<name>A0A1H4HTD6_9BURK</name>
<dbReference type="EC" id="1.1.1.133" evidence="3 6"/>
<evidence type="ECO:0000313" key="8">
    <source>
        <dbReference type="EMBL" id="SEB25087.1"/>
    </source>
</evidence>
<dbReference type="GO" id="GO:0019305">
    <property type="term" value="P:dTDP-rhamnose biosynthetic process"/>
    <property type="evidence" value="ECO:0007669"/>
    <property type="project" value="UniProtKB-UniPathway"/>
</dbReference>
<dbReference type="SUPFAM" id="SSF51735">
    <property type="entry name" value="NAD(P)-binding Rossmann-fold domains"/>
    <property type="match status" value="1"/>
</dbReference>
<dbReference type="GO" id="GO:0008831">
    <property type="term" value="F:dTDP-4-dehydrorhamnose reductase activity"/>
    <property type="evidence" value="ECO:0007669"/>
    <property type="project" value="UniProtKB-EC"/>
</dbReference>
<reference evidence="9" key="1">
    <citation type="submission" date="2016-10" db="EMBL/GenBank/DDBJ databases">
        <authorList>
            <person name="Varghese N."/>
            <person name="Submissions S."/>
        </authorList>
    </citation>
    <scope>NUCLEOTIDE SEQUENCE [LARGE SCALE GENOMIC DNA]</scope>
    <source>
        <strain evidence="9">LMG 24000</strain>
    </source>
</reference>
<evidence type="ECO:0000256" key="6">
    <source>
        <dbReference type="RuleBase" id="RU364082"/>
    </source>
</evidence>
<feature type="domain" description="RmlD-like substrate binding" evidence="7">
    <location>
        <begin position="3"/>
        <end position="298"/>
    </location>
</feature>
<dbReference type="Proteomes" id="UP000198638">
    <property type="component" value="Unassembled WGS sequence"/>
</dbReference>
<evidence type="ECO:0000256" key="1">
    <source>
        <dbReference type="ARBA" id="ARBA00004781"/>
    </source>
</evidence>
<dbReference type="InterPro" id="IPR005913">
    <property type="entry name" value="dTDP_dehydrorham_reduct"/>
</dbReference>
<comment type="catalytic activity">
    <reaction evidence="5 6">
        <text>dTDP-beta-L-rhamnose + NADP(+) = dTDP-4-dehydro-beta-L-rhamnose + NADPH + H(+)</text>
        <dbReference type="Rhea" id="RHEA:21796"/>
        <dbReference type="ChEBI" id="CHEBI:15378"/>
        <dbReference type="ChEBI" id="CHEBI:57510"/>
        <dbReference type="ChEBI" id="CHEBI:57783"/>
        <dbReference type="ChEBI" id="CHEBI:58349"/>
        <dbReference type="ChEBI" id="CHEBI:62830"/>
        <dbReference type="EC" id="1.1.1.133"/>
    </reaction>
</comment>
<dbReference type="UniPathway" id="UPA00124"/>
<evidence type="ECO:0000256" key="4">
    <source>
        <dbReference type="ARBA" id="ARBA00017099"/>
    </source>
</evidence>
<dbReference type="GO" id="GO:0048269">
    <property type="term" value="C:methionine adenosyltransferase complex"/>
    <property type="evidence" value="ECO:0007669"/>
    <property type="project" value="TreeGrafter"/>
</dbReference>
<keyword evidence="6" id="KW-0560">Oxidoreductase</keyword>
<dbReference type="RefSeq" id="WP_090538344.1">
    <property type="nucleotide sequence ID" value="NZ_FNRQ01000017.1"/>
</dbReference>
<sequence length="308" mass="33470">MFKVAVIGASGLLGRAIAGELGRQTDWQVVPTAFRRADSHMTMLDIRDAQAVDAFIAREKPDALVISAAERRPDICENDPVLARALNVDAVRSLASAANRHGAWVLSISTDYVFDGSRPPYRHDDPPAPLNAYGHSKLNGERVLLETAERGCVLRLPLLYGPIVDWQESAVTSLVPAIAASVRGAAGATPAIMDAWAIRYPTFTPDVALVIRQMLECHARGEPVNGIVQWSGDEPMTKYDIARHLAGSLRLDAQLAPQHAPTDATPRPYNCHLDSGRLEALGIGRRTPFDEAIRQVLAMFPWVSRCGG</sequence>
<protein>
    <recommendedName>
        <fullName evidence="4 6">dTDP-4-dehydrorhamnose reductase</fullName>
        <ecNumber evidence="3 6">1.1.1.133</ecNumber>
    </recommendedName>
</protein>